<keyword evidence="3" id="KW-1185">Reference proteome</keyword>
<dbReference type="AlphaFoldDB" id="A0AA36EPH4"/>
<organism evidence="2 3">
    <name type="scientific">Lactuca saligna</name>
    <name type="common">Willowleaf lettuce</name>
    <dbReference type="NCBI Taxonomy" id="75948"/>
    <lineage>
        <taxon>Eukaryota</taxon>
        <taxon>Viridiplantae</taxon>
        <taxon>Streptophyta</taxon>
        <taxon>Embryophyta</taxon>
        <taxon>Tracheophyta</taxon>
        <taxon>Spermatophyta</taxon>
        <taxon>Magnoliopsida</taxon>
        <taxon>eudicotyledons</taxon>
        <taxon>Gunneridae</taxon>
        <taxon>Pentapetalae</taxon>
        <taxon>asterids</taxon>
        <taxon>campanulids</taxon>
        <taxon>Asterales</taxon>
        <taxon>Asteraceae</taxon>
        <taxon>Cichorioideae</taxon>
        <taxon>Cichorieae</taxon>
        <taxon>Lactucinae</taxon>
        <taxon>Lactuca</taxon>
    </lineage>
</organism>
<gene>
    <name evidence="2" type="ORF">LSALG_LOCUS41475</name>
</gene>
<name>A0AA36EPH4_LACSI</name>
<reference evidence="2" key="1">
    <citation type="submission" date="2023-04" db="EMBL/GenBank/DDBJ databases">
        <authorList>
            <person name="Vijverberg K."/>
            <person name="Xiong W."/>
            <person name="Schranz E."/>
        </authorList>
    </citation>
    <scope>NUCLEOTIDE SEQUENCE</scope>
</reference>
<evidence type="ECO:0000256" key="1">
    <source>
        <dbReference type="SAM" id="MobiDB-lite"/>
    </source>
</evidence>
<feature type="compositionally biased region" description="Acidic residues" evidence="1">
    <location>
        <begin position="27"/>
        <end position="41"/>
    </location>
</feature>
<dbReference type="Proteomes" id="UP001177003">
    <property type="component" value="Chromosome 9"/>
</dbReference>
<sequence length="154" mass="17109">MKSIGENVPSPFRYEDILHTTPIMEGSNDEEEYDDLDDDYEEPPQIDEVILKILSISRVHSSSVSSDAGFSGGGLLIQLEMQHSSMNMVAGAQNVNGVAVNGPEEYLGNSRFSYWVTHGYSNGMESQHNISNSRIMDSISISYQLNETGYELLH</sequence>
<accession>A0AA36EPH4</accession>
<evidence type="ECO:0000313" key="3">
    <source>
        <dbReference type="Proteomes" id="UP001177003"/>
    </source>
</evidence>
<feature type="region of interest" description="Disordered" evidence="1">
    <location>
        <begin position="16"/>
        <end position="41"/>
    </location>
</feature>
<dbReference type="EMBL" id="OX465085">
    <property type="protein sequence ID" value="CAI9303013.1"/>
    <property type="molecule type" value="Genomic_DNA"/>
</dbReference>
<evidence type="ECO:0000313" key="2">
    <source>
        <dbReference type="EMBL" id="CAI9303013.1"/>
    </source>
</evidence>
<proteinExistence type="predicted"/>
<protein>
    <submittedName>
        <fullName evidence="2">Uncharacterized protein</fullName>
    </submittedName>
</protein>